<evidence type="ECO:0000256" key="1">
    <source>
        <dbReference type="ARBA" id="ARBA00022614"/>
    </source>
</evidence>
<dbReference type="InterPro" id="IPR047991">
    <property type="entry name" value="TBCEL_Ubl"/>
</dbReference>
<evidence type="ECO:0000313" key="4">
    <source>
        <dbReference type="EMBL" id="ESO93855.1"/>
    </source>
</evidence>
<protein>
    <recommendedName>
        <fullName evidence="3">Ubiquitin-like domain-containing protein</fullName>
    </recommendedName>
</protein>
<keyword evidence="2" id="KW-0677">Repeat</keyword>
<dbReference type="Gene3D" id="3.10.20.90">
    <property type="entry name" value="Phosphatidylinositol 3-kinase Catalytic Subunit, Chain A, domain 1"/>
    <property type="match status" value="1"/>
</dbReference>
<organism evidence="4 5">
    <name type="scientific">Lottia gigantea</name>
    <name type="common">Giant owl limpet</name>
    <dbReference type="NCBI Taxonomy" id="225164"/>
    <lineage>
        <taxon>Eukaryota</taxon>
        <taxon>Metazoa</taxon>
        <taxon>Spiralia</taxon>
        <taxon>Lophotrochozoa</taxon>
        <taxon>Mollusca</taxon>
        <taxon>Gastropoda</taxon>
        <taxon>Patellogastropoda</taxon>
        <taxon>Lottioidea</taxon>
        <taxon>Lottiidae</taxon>
        <taxon>Lottia</taxon>
    </lineage>
</organism>
<dbReference type="STRING" id="225164.V4AFH6"/>
<dbReference type="InterPro" id="IPR000626">
    <property type="entry name" value="Ubiquitin-like_dom"/>
</dbReference>
<keyword evidence="5" id="KW-1185">Reference proteome</keyword>
<reference evidence="4 5" key="1">
    <citation type="journal article" date="2013" name="Nature">
        <title>Insights into bilaterian evolution from three spiralian genomes.</title>
        <authorList>
            <person name="Simakov O."/>
            <person name="Marletaz F."/>
            <person name="Cho S.J."/>
            <person name="Edsinger-Gonzales E."/>
            <person name="Havlak P."/>
            <person name="Hellsten U."/>
            <person name="Kuo D.H."/>
            <person name="Larsson T."/>
            <person name="Lv J."/>
            <person name="Arendt D."/>
            <person name="Savage R."/>
            <person name="Osoegawa K."/>
            <person name="de Jong P."/>
            <person name="Grimwood J."/>
            <person name="Chapman J.A."/>
            <person name="Shapiro H."/>
            <person name="Aerts A."/>
            <person name="Otillar R.P."/>
            <person name="Terry A.Y."/>
            <person name="Boore J.L."/>
            <person name="Grigoriev I.V."/>
            <person name="Lindberg D.R."/>
            <person name="Seaver E.C."/>
            <person name="Weisblat D.A."/>
            <person name="Putnam N.H."/>
            <person name="Rokhsar D.S."/>
        </authorList>
    </citation>
    <scope>NUCLEOTIDE SEQUENCE [LARGE SCALE GENOMIC DNA]</scope>
</reference>
<dbReference type="OMA" id="MRFPNKQ"/>
<dbReference type="Pfam" id="PF00240">
    <property type="entry name" value="ubiquitin"/>
    <property type="match status" value="1"/>
</dbReference>
<dbReference type="AlphaFoldDB" id="V4AFH6"/>
<evidence type="ECO:0000256" key="2">
    <source>
        <dbReference type="ARBA" id="ARBA00022737"/>
    </source>
</evidence>
<dbReference type="CTD" id="20229884"/>
<dbReference type="CDD" id="cd17045">
    <property type="entry name" value="Ubl_TBCEL"/>
    <property type="match status" value="1"/>
</dbReference>
<dbReference type="SUPFAM" id="SSF54236">
    <property type="entry name" value="Ubiquitin-like"/>
    <property type="match status" value="1"/>
</dbReference>
<dbReference type="Pfam" id="PF14580">
    <property type="entry name" value="LRR_9"/>
    <property type="match status" value="1"/>
</dbReference>
<dbReference type="SUPFAM" id="SSF52058">
    <property type="entry name" value="L domain-like"/>
    <property type="match status" value="1"/>
</dbReference>
<dbReference type="Proteomes" id="UP000030746">
    <property type="component" value="Unassembled WGS sequence"/>
</dbReference>
<name>V4AFH6_LOTGI</name>
<dbReference type="KEGG" id="lgi:LOTGIDRAFT_104573"/>
<sequence>MIPKYLSESGDLLSLPKVLSLTDSHIAAAGNVEEIERMCHDVCELDLTKNALTNWEEILKILERIPGLNFLNLTSNDLQSTLQLGSDDLCFPTVNHLVVNNTGVTWSTVDSLLQLFPELTELHLSLNNYTNIDFSLDEPYSALKTLHFNGNNVHSYHEICKIGYNFPNMERFVMTENNISSIQPEDVLPDAFPSLQCLNLNKTPLQDWQELDKLRKFPKLKDVRLLKIPCFETLDDNLRRQLQIARLPNLTHLNGSRIAETEREDAERAFIRHYMDKDDNHKPQRYYELERVYGKLDPLVELDLKPKTHFSVTVQFESEEKKIKVDTNKTVAQLKKSLEEFVGVPPSKFRLFYVAEEYYNSDSSGYGSEEMKYGTRQLYRYNINNGDYFLVVLK</sequence>
<dbReference type="PROSITE" id="PS50053">
    <property type="entry name" value="UBIQUITIN_2"/>
    <property type="match status" value="1"/>
</dbReference>
<evidence type="ECO:0000313" key="5">
    <source>
        <dbReference type="Proteomes" id="UP000030746"/>
    </source>
</evidence>
<dbReference type="RefSeq" id="XP_009055477.1">
    <property type="nucleotide sequence ID" value="XM_009057229.1"/>
</dbReference>
<dbReference type="GeneID" id="20229884"/>
<dbReference type="HOGENOM" id="CLU_017716_1_1_1"/>
<dbReference type="OrthoDB" id="5855206at2759"/>
<dbReference type="EMBL" id="KB201890">
    <property type="protein sequence ID" value="ESO93855.1"/>
    <property type="molecule type" value="Genomic_DNA"/>
</dbReference>
<keyword evidence="1" id="KW-0433">Leucine-rich repeat</keyword>
<dbReference type="PANTHER" id="PTHR18849">
    <property type="entry name" value="LEUCINE RICH REPEAT PROTEIN"/>
    <property type="match status" value="1"/>
</dbReference>
<dbReference type="InterPro" id="IPR032675">
    <property type="entry name" value="LRR_dom_sf"/>
</dbReference>
<proteinExistence type="predicted"/>
<dbReference type="InterPro" id="IPR029071">
    <property type="entry name" value="Ubiquitin-like_domsf"/>
</dbReference>
<gene>
    <name evidence="4" type="ORF">LOTGIDRAFT_104573</name>
</gene>
<dbReference type="PANTHER" id="PTHR18849:SF0">
    <property type="entry name" value="CILIA- AND FLAGELLA-ASSOCIATED PROTEIN 410-RELATED"/>
    <property type="match status" value="1"/>
</dbReference>
<accession>V4AFH6</accession>
<evidence type="ECO:0000259" key="3">
    <source>
        <dbReference type="PROSITE" id="PS50053"/>
    </source>
</evidence>
<feature type="domain" description="Ubiquitin-like" evidence="3">
    <location>
        <begin position="310"/>
        <end position="394"/>
    </location>
</feature>
<dbReference type="Gene3D" id="3.80.10.10">
    <property type="entry name" value="Ribonuclease Inhibitor"/>
    <property type="match status" value="2"/>
</dbReference>